<dbReference type="AlphaFoldDB" id="A0A7W9GG24"/>
<dbReference type="CDD" id="cd02231">
    <property type="entry name" value="cupin_BLL6423-like"/>
    <property type="match status" value="1"/>
</dbReference>
<accession>A0A7W9GG24</accession>
<keyword evidence="2" id="KW-0223">Dioxygenase</keyword>
<dbReference type="Pfam" id="PF07883">
    <property type="entry name" value="Cupin_2"/>
    <property type="match status" value="1"/>
</dbReference>
<dbReference type="InterPro" id="IPR011051">
    <property type="entry name" value="RmlC_Cupin_sf"/>
</dbReference>
<organism evidence="2 3">
    <name type="scientific">Nonomuraea jabiensis</name>
    <dbReference type="NCBI Taxonomy" id="882448"/>
    <lineage>
        <taxon>Bacteria</taxon>
        <taxon>Bacillati</taxon>
        <taxon>Actinomycetota</taxon>
        <taxon>Actinomycetes</taxon>
        <taxon>Streptosporangiales</taxon>
        <taxon>Streptosporangiaceae</taxon>
        <taxon>Nonomuraea</taxon>
    </lineage>
</organism>
<proteinExistence type="predicted"/>
<keyword evidence="3" id="KW-1185">Reference proteome</keyword>
<sequence length="186" mass="19353">MAIDPRLIVTGFGPDGAGVIVRDAPVAPITARALPGQEMYLLWGSPDGGATVGPKAADPVTLPFFAGAGGTRLLLVRFPPASAIIGLPSASSPEDQAEIDAEVEERLPGLMDVFEPGDPSGMHTTDTLDYGICLEGELWLELDSGDEVRLTPGACVVQQGTRHAWHNRAGTPALMAFVGIGAERPS</sequence>
<gene>
    <name evidence="2" type="ORF">HD596_009853</name>
</gene>
<dbReference type="InterPro" id="IPR047142">
    <property type="entry name" value="OryJ/VirC-like"/>
</dbReference>
<dbReference type="PANTHER" id="PTHR36156">
    <property type="entry name" value="SLR2101 PROTEIN"/>
    <property type="match status" value="1"/>
</dbReference>
<evidence type="ECO:0000259" key="1">
    <source>
        <dbReference type="Pfam" id="PF07883"/>
    </source>
</evidence>
<protein>
    <submittedName>
        <fullName evidence="2">Quercetin dioxygenase-like cupin family protein</fullName>
    </submittedName>
</protein>
<dbReference type="InterPro" id="IPR013096">
    <property type="entry name" value="Cupin_2"/>
</dbReference>
<dbReference type="PANTHER" id="PTHR36156:SF2">
    <property type="entry name" value="CUPIN TYPE-2 DOMAIN-CONTAINING PROTEIN"/>
    <property type="match status" value="1"/>
</dbReference>
<evidence type="ECO:0000313" key="3">
    <source>
        <dbReference type="Proteomes" id="UP000579153"/>
    </source>
</evidence>
<dbReference type="GO" id="GO:0051213">
    <property type="term" value="F:dioxygenase activity"/>
    <property type="evidence" value="ECO:0007669"/>
    <property type="project" value="UniProtKB-KW"/>
</dbReference>
<dbReference type="RefSeq" id="WP_185076100.1">
    <property type="nucleotide sequence ID" value="NZ_JACHMB010000001.1"/>
</dbReference>
<reference evidence="2 3" key="1">
    <citation type="submission" date="2020-08" db="EMBL/GenBank/DDBJ databases">
        <title>Sequencing the genomes of 1000 actinobacteria strains.</title>
        <authorList>
            <person name="Klenk H.-P."/>
        </authorList>
    </citation>
    <scope>NUCLEOTIDE SEQUENCE [LARGE SCALE GENOMIC DNA]</scope>
    <source>
        <strain evidence="2 3">DSM 45507</strain>
    </source>
</reference>
<feature type="domain" description="Cupin type-2" evidence="1">
    <location>
        <begin position="113"/>
        <end position="178"/>
    </location>
</feature>
<dbReference type="SUPFAM" id="SSF51182">
    <property type="entry name" value="RmlC-like cupins"/>
    <property type="match status" value="1"/>
</dbReference>
<keyword evidence="2" id="KW-0560">Oxidoreductase</keyword>
<dbReference type="InterPro" id="IPR014710">
    <property type="entry name" value="RmlC-like_jellyroll"/>
</dbReference>
<comment type="caution">
    <text evidence="2">The sequence shown here is derived from an EMBL/GenBank/DDBJ whole genome shotgun (WGS) entry which is preliminary data.</text>
</comment>
<dbReference type="EMBL" id="JACHMB010000001">
    <property type="protein sequence ID" value="MBB5783097.1"/>
    <property type="molecule type" value="Genomic_DNA"/>
</dbReference>
<name>A0A7W9GG24_9ACTN</name>
<dbReference type="Gene3D" id="2.60.120.10">
    <property type="entry name" value="Jelly Rolls"/>
    <property type="match status" value="1"/>
</dbReference>
<dbReference type="Proteomes" id="UP000579153">
    <property type="component" value="Unassembled WGS sequence"/>
</dbReference>
<evidence type="ECO:0000313" key="2">
    <source>
        <dbReference type="EMBL" id="MBB5783097.1"/>
    </source>
</evidence>